<evidence type="ECO:0000313" key="2">
    <source>
        <dbReference type="Proteomes" id="UP001182991"/>
    </source>
</evidence>
<organism evidence="1 2">
    <name type="scientific">Mesonia ostreae</name>
    <dbReference type="NCBI Taxonomy" id="861110"/>
    <lineage>
        <taxon>Bacteria</taxon>
        <taxon>Pseudomonadati</taxon>
        <taxon>Bacteroidota</taxon>
        <taxon>Flavobacteriia</taxon>
        <taxon>Flavobacteriales</taxon>
        <taxon>Flavobacteriaceae</taxon>
        <taxon>Mesonia</taxon>
    </lineage>
</organism>
<sequence>MKCLKNILLFIFASVVIISCSKDDDNSSEATGYIIVDNKEYVLTSGDLFEYGETEQGSGVYKFSVSLSTYESLDGFYLVSNINDPSDTLTKDIRAKFDIFSSDNQKLNNGNYQYNFTENANTFNSSTLSTSNEITSSSVDYEISSCALEALEQRGIYQLSFAGTVNDSIEFNGYYKGKLIRYED</sequence>
<name>A0ABU2KKH2_9FLAO</name>
<dbReference type="Proteomes" id="UP001182991">
    <property type="component" value="Unassembled WGS sequence"/>
</dbReference>
<protein>
    <submittedName>
        <fullName evidence="1">Uncharacterized protein</fullName>
    </submittedName>
</protein>
<accession>A0ABU2KKH2</accession>
<dbReference type="RefSeq" id="WP_311402163.1">
    <property type="nucleotide sequence ID" value="NZ_JAVRBG010000011.1"/>
</dbReference>
<proteinExistence type="predicted"/>
<dbReference type="EMBL" id="JAVRBG010000011">
    <property type="protein sequence ID" value="MDT0295222.1"/>
    <property type="molecule type" value="Genomic_DNA"/>
</dbReference>
<comment type="caution">
    <text evidence="1">The sequence shown here is derived from an EMBL/GenBank/DDBJ whole genome shotgun (WGS) entry which is preliminary data.</text>
</comment>
<dbReference type="PROSITE" id="PS51257">
    <property type="entry name" value="PROKAR_LIPOPROTEIN"/>
    <property type="match status" value="1"/>
</dbReference>
<evidence type="ECO:0000313" key="1">
    <source>
        <dbReference type="EMBL" id="MDT0295222.1"/>
    </source>
</evidence>
<reference evidence="2" key="1">
    <citation type="submission" date="2023-07" db="EMBL/GenBank/DDBJ databases">
        <title>Isolating and identifying novel microbial strains from the Mariana Trench.</title>
        <authorList>
            <person name="Fu H."/>
        </authorList>
    </citation>
    <scope>NUCLEOTIDE SEQUENCE [LARGE SCALE GENOMIC DNA]</scope>
    <source>
        <strain evidence="2">T-y2</strain>
    </source>
</reference>
<gene>
    <name evidence="1" type="ORF">RLT85_11325</name>
</gene>
<keyword evidence="2" id="KW-1185">Reference proteome</keyword>